<name>A0A0N0RD50_9CHLR</name>
<dbReference type="SUPFAM" id="SSF53795">
    <property type="entry name" value="PEP carboxykinase-like"/>
    <property type="match status" value="1"/>
</dbReference>
<protein>
    <recommendedName>
        <fullName evidence="4">HPr kinase</fullName>
    </recommendedName>
</protein>
<dbReference type="STRING" id="229921.ADN01_11600"/>
<dbReference type="RefSeq" id="WP_062419849.1">
    <property type="nucleotide sequence ID" value="NZ_BBXZ01000183.1"/>
</dbReference>
<dbReference type="EMBL" id="DF967975">
    <property type="protein sequence ID" value="GAP19580.1"/>
    <property type="molecule type" value="Genomic_DNA"/>
</dbReference>
<evidence type="ECO:0000313" key="1">
    <source>
        <dbReference type="EMBL" id="GAP19580.1"/>
    </source>
</evidence>
<evidence type="ECO:0008006" key="4">
    <source>
        <dbReference type="Google" id="ProtNLM"/>
    </source>
</evidence>
<organism evidence="1">
    <name type="scientific">Levilinea saccharolytica</name>
    <dbReference type="NCBI Taxonomy" id="229921"/>
    <lineage>
        <taxon>Bacteria</taxon>
        <taxon>Bacillati</taxon>
        <taxon>Chloroflexota</taxon>
        <taxon>Anaerolineae</taxon>
        <taxon>Anaerolineales</taxon>
        <taxon>Anaerolineaceae</taxon>
        <taxon>Levilinea</taxon>
    </lineage>
</organism>
<dbReference type="Gene3D" id="3.40.50.300">
    <property type="entry name" value="P-loop containing nucleotide triphosphate hydrolases"/>
    <property type="match status" value="1"/>
</dbReference>
<sequence>MKYTIAGQTVEFQWGDHPCAEVFERELRYYPQSDAPSDCRIRLVDALPEAVSANPSTYLETADGFAFRGQRYQAAWHESADPLTVDFCFPDDRKSWRHKLLGMQFTHPYEEISQVFHESVLVPTLLMFFSQKVAVIHGSAVQNPHTGEAMIIGGSGGIGKTSSEIALILDHGFRFLADDLSFVDAQGTVWPNYAFPKIYAYNVQNSPDVYRRLFQQRGLADRFWWELTKLRGLETVRRRADLNTFFGAERVGTGAKLGQLNMLFRRQTERIRTVSITARQAAEMNLAMIQGEYKNLITSLHWQTFNRSVLGSKPPLSAAVFANLHATLLQAFEQVNCRVIEIPFHFTITQLRQQLMPLLLE</sequence>
<proteinExistence type="predicted"/>
<keyword evidence="3" id="KW-1185">Reference proteome</keyword>
<gene>
    <name evidence="2" type="ORF">ADN01_11600</name>
    <name evidence="1" type="ORF">LSAC_03490</name>
</gene>
<evidence type="ECO:0000313" key="3">
    <source>
        <dbReference type="Proteomes" id="UP000050501"/>
    </source>
</evidence>
<reference evidence="2 3" key="2">
    <citation type="submission" date="2015-07" db="EMBL/GenBank/DDBJ databases">
        <title>Genome sequence of Levilinea saccharolytica DSM 16555.</title>
        <authorList>
            <person name="Hemp J."/>
            <person name="Ward L.M."/>
            <person name="Pace L.A."/>
            <person name="Fischer W.W."/>
        </authorList>
    </citation>
    <scope>NUCLEOTIDE SEQUENCE [LARGE SCALE GENOMIC DNA]</scope>
    <source>
        <strain evidence="2 3">KIBI-1</strain>
    </source>
</reference>
<evidence type="ECO:0000313" key="2">
    <source>
        <dbReference type="EMBL" id="KPL80758.1"/>
    </source>
</evidence>
<dbReference type="EMBL" id="LGCM01000039">
    <property type="protein sequence ID" value="KPL80758.1"/>
    <property type="molecule type" value="Genomic_DNA"/>
</dbReference>
<dbReference type="OrthoDB" id="5934301at2"/>
<accession>A0A0N0RD50</accession>
<dbReference type="InterPro" id="IPR027417">
    <property type="entry name" value="P-loop_NTPase"/>
</dbReference>
<reference evidence="1" key="1">
    <citation type="journal article" date="2015" name="Genome Announc.">
        <title>Draft Genome Sequences of Anaerolinea thermolimosa IMO-1, Bellilinea caldifistulae GOMI-1, Leptolinea tardivitalis YMTK-2, Levilinea saccharolytica KIBI-1, Longilinea arvoryzae KOME-1, Previously Described as Members of the Class Anaerolineae (Chloroflexi).</title>
        <authorList>
            <person name="Matsuura N."/>
            <person name="Tourlousse M.D."/>
            <person name="Ohashi A."/>
            <person name="Hugenholtz P."/>
            <person name="Sekiguchi Y."/>
        </authorList>
    </citation>
    <scope>NUCLEOTIDE SEQUENCE</scope>
    <source>
        <strain evidence="1">KIBI-1</strain>
    </source>
</reference>
<dbReference type="AlphaFoldDB" id="A0A0N0RD50"/>
<dbReference type="Proteomes" id="UP000050501">
    <property type="component" value="Unassembled WGS sequence"/>
</dbReference>